<dbReference type="GO" id="GO:0031462">
    <property type="term" value="C:Cul2-RING ubiquitin ligase complex"/>
    <property type="evidence" value="ECO:0007669"/>
    <property type="project" value="TreeGrafter"/>
</dbReference>
<dbReference type="AlphaFoldDB" id="A0A915KQJ6"/>
<dbReference type="PANTHER" id="PTHR12904">
    <property type="match status" value="1"/>
</dbReference>
<dbReference type="WBParaSite" id="nRc.2.0.1.t40744-RA">
    <property type="protein sequence ID" value="nRc.2.0.1.t40744-RA"/>
    <property type="gene ID" value="nRc.2.0.1.g40744"/>
</dbReference>
<dbReference type="InterPro" id="IPR016024">
    <property type="entry name" value="ARM-type_fold"/>
</dbReference>
<evidence type="ECO:0000313" key="4">
    <source>
        <dbReference type="WBParaSite" id="nRc.2.0.1.t40744-RA"/>
    </source>
</evidence>
<dbReference type="InterPro" id="IPR011989">
    <property type="entry name" value="ARM-like"/>
</dbReference>
<keyword evidence="1" id="KW-0833">Ubl conjugation pathway</keyword>
<proteinExistence type="predicted"/>
<reference evidence="4" key="1">
    <citation type="submission" date="2022-11" db="UniProtKB">
        <authorList>
            <consortium name="WormBaseParasite"/>
        </authorList>
    </citation>
    <scope>IDENTIFICATION</scope>
</reference>
<dbReference type="Pfam" id="PF22964">
    <property type="entry name" value="ZER1-like_2nd"/>
    <property type="match status" value="1"/>
</dbReference>
<name>A0A915KQJ6_ROMCU</name>
<feature type="domain" description="Protein zer-1 homolog-like C-terminal" evidence="2">
    <location>
        <begin position="113"/>
        <end position="498"/>
    </location>
</feature>
<sequence length="499" mass="56846">MSIIKIFQFLAAFQKCFTIFRSFIEARPRLEFCGLLMSNACYFDCVLSKTELRVCGEAEKKQVFCALETYWSRDYFCSKTMYLLFRLLEMEFGSFSVKEKYFCVQYIVKGLAAHRSNLSVQMAGTACLYNLCREDRAQVFHPSVIRDIVDCCITATEHVPITLQLHKNVWLTLCNDYILQSGAFDMFRCCLAALESMVKCDDAQVTRITVAIVSILAAKIPTELTTRLGANRTYMKYLLRVVNQKIESRMAWLVAHGLTPPGQDQQQQQQLPPHVHQVQAPPPIQDVDMIDGNNNVPQQQNVQPAPPVTPPADLTLKFTLSALWNLTDESPATCSVFLEESGLKSVLLVLKAFQDSSIEAKVLGLLNNVAEVEHLKRRLINNDCLTAIQKLLLSTKIDVSYFAAGILAHLCADLTWDDCEPTWDDCLELLISTIRSWEKPRSEMVAYRSFKPFFHLLSKWTLPAVQYWALWAIHHVCSNNKERYVPLMIKEGGKTELER</sequence>
<dbReference type="PANTHER" id="PTHR12904:SF22">
    <property type="entry name" value="ZYG-11 FAMILY MEMBER B, CELL CYCLE REGULATOR"/>
    <property type="match status" value="1"/>
</dbReference>
<dbReference type="Proteomes" id="UP000887565">
    <property type="component" value="Unplaced"/>
</dbReference>
<accession>A0A915KQJ6</accession>
<dbReference type="OMA" id="LTICNDY"/>
<dbReference type="InterPro" id="IPR051341">
    <property type="entry name" value="Zyg-11_UBL_adapter"/>
</dbReference>
<evidence type="ECO:0000256" key="1">
    <source>
        <dbReference type="ARBA" id="ARBA00022786"/>
    </source>
</evidence>
<protein>
    <recommendedName>
        <fullName evidence="2">Protein zer-1 homolog-like C-terminal domain-containing protein</fullName>
    </recommendedName>
</protein>
<evidence type="ECO:0000259" key="2">
    <source>
        <dbReference type="Pfam" id="PF22964"/>
    </source>
</evidence>
<keyword evidence="3" id="KW-1185">Reference proteome</keyword>
<dbReference type="InterPro" id="IPR055142">
    <property type="entry name" value="ZER1-like_C"/>
</dbReference>
<organism evidence="3 4">
    <name type="scientific">Romanomermis culicivorax</name>
    <name type="common">Nematode worm</name>
    <dbReference type="NCBI Taxonomy" id="13658"/>
    <lineage>
        <taxon>Eukaryota</taxon>
        <taxon>Metazoa</taxon>
        <taxon>Ecdysozoa</taxon>
        <taxon>Nematoda</taxon>
        <taxon>Enoplea</taxon>
        <taxon>Dorylaimia</taxon>
        <taxon>Mermithida</taxon>
        <taxon>Mermithoidea</taxon>
        <taxon>Mermithidae</taxon>
        <taxon>Romanomermis</taxon>
    </lineage>
</organism>
<dbReference type="SUPFAM" id="SSF48371">
    <property type="entry name" value="ARM repeat"/>
    <property type="match status" value="1"/>
</dbReference>
<evidence type="ECO:0000313" key="3">
    <source>
        <dbReference type="Proteomes" id="UP000887565"/>
    </source>
</evidence>
<dbReference type="Gene3D" id="1.25.10.10">
    <property type="entry name" value="Leucine-rich Repeat Variant"/>
    <property type="match status" value="1"/>
</dbReference>